<evidence type="ECO:0000256" key="2">
    <source>
        <dbReference type="ARBA" id="ARBA00023015"/>
    </source>
</evidence>
<dbReference type="SUPFAM" id="SSF53822">
    <property type="entry name" value="Periplasmic binding protein-like I"/>
    <property type="match status" value="1"/>
</dbReference>
<dbReference type="SUPFAM" id="SSF47413">
    <property type="entry name" value="lambda repressor-like DNA-binding domains"/>
    <property type="match status" value="1"/>
</dbReference>
<organism evidence="6 7">
    <name type="scientific">Anaerococcus murdochii</name>
    <dbReference type="NCBI Taxonomy" id="411577"/>
    <lineage>
        <taxon>Bacteria</taxon>
        <taxon>Bacillati</taxon>
        <taxon>Bacillota</taxon>
        <taxon>Tissierellia</taxon>
        <taxon>Tissierellales</taxon>
        <taxon>Peptoniphilaceae</taxon>
        <taxon>Anaerococcus</taxon>
    </lineage>
</organism>
<dbReference type="Pfam" id="PF00356">
    <property type="entry name" value="LacI"/>
    <property type="match status" value="1"/>
</dbReference>
<keyword evidence="1" id="KW-0678">Repressor</keyword>
<gene>
    <name evidence="6" type="ORF">K8P03_03975</name>
</gene>
<reference evidence="6 7" key="1">
    <citation type="submission" date="2021-08" db="EMBL/GenBank/DDBJ databases">
        <title>FDA dAtabase for Regulatory Grade micrObial Sequences (FDA-ARGOS): Supporting development and validation of Infectious Disease Dx tests.</title>
        <authorList>
            <person name="Sproer C."/>
            <person name="Gronow S."/>
            <person name="Severitt S."/>
            <person name="Schroder I."/>
            <person name="Tallon L."/>
            <person name="Sadzewicz L."/>
            <person name="Zhao X."/>
            <person name="Boylan J."/>
            <person name="Ott S."/>
            <person name="Bowen H."/>
            <person name="Vavikolanu K."/>
            <person name="Hazen T."/>
            <person name="Aluvathingal J."/>
            <person name="Nadendla S."/>
            <person name="Lowell S."/>
            <person name="Myers T."/>
            <person name="Yan Y."/>
            <person name="Sichtig H."/>
        </authorList>
    </citation>
    <scope>NUCLEOTIDE SEQUENCE [LARGE SCALE GENOMIC DNA]</scope>
    <source>
        <strain evidence="6 7">FDAARGOS_1460</strain>
    </source>
</reference>
<dbReference type="InterPro" id="IPR028082">
    <property type="entry name" value="Peripla_BP_I"/>
</dbReference>
<name>A0ABS7SY48_9FIRM</name>
<evidence type="ECO:0000313" key="6">
    <source>
        <dbReference type="EMBL" id="MBZ2386461.1"/>
    </source>
</evidence>
<dbReference type="Pfam" id="PF13377">
    <property type="entry name" value="Peripla_BP_3"/>
    <property type="match status" value="1"/>
</dbReference>
<feature type="domain" description="HTH lacI-type" evidence="5">
    <location>
        <begin position="1"/>
        <end position="55"/>
    </location>
</feature>
<protein>
    <submittedName>
        <fullName evidence="6">LacI family transcriptional regulator</fullName>
    </submittedName>
</protein>
<evidence type="ECO:0000313" key="7">
    <source>
        <dbReference type="Proteomes" id="UP000734271"/>
    </source>
</evidence>
<dbReference type="CDD" id="cd01392">
    <property type="entry name" value="HTH_LacI"/>
    <property type="match status" value="1"/>
</dbReference>
<dbReference type="InterPro" id="IPR046335">
    <property type="entry name" value="LacI/GalR-like_sensor"/>
</dbReference>
<dbReference type="InterPro" id="IPR000843">
    <property type="entry name" value="HTH_LacI"/>
</dbReference>
<dbReference type="CDD" id="cd06267">
    <property type="entry name" value="PBP1_LacI_sugar_binding-like"/>
    <property type="match status" value="1"/>
</dbReference>
<dbReference type="PANTHER" id="PTHR30146">
    <property type="entry name" value="LACI-RELATED TRANSCRIPTIONAL REPRESSOR"/>
    <property type="match status" value="1"/>
</dbReference>
<dbReference type="PROSITE" id="PS50932">
    <property type="entry name" value="HTH_LACI_2"/>
    <property type="match status" value="1"/>
</dbReference>
<proteinExistence type="predicted"/>
<keyword evidence="3" id="KW-0238">DNA-binding</keyword>
<comment type="caution">
    <text evidence="6">The sequence shown here is derived from an EMBL/GenBank/DDBJ whole genome shotgun (WGS) entry which is preliminary data.</text>
</comment>
<keyword evidence="2" id="KW-0805">Transcription regulation</keyword>
<dbReference type="EMBL" id="JAIPME010000002">
    <property type="protein sequence ID" value="MBZ2386461.1"/>
    <property type="molecule type" value="Genomic_DNA"/>
</dbReference>
<dbReference type="RefSeq" id="WP_223418491.1">
    <property type="nucleotide sequence ID" value="NZ_JAIPME010000002.1"/>
</dbReference>
<evidence type="ECO:0000259" key="5">
    <source>
        <dbReference type="PROSITE" id="PS50932"/>
    </source>
</evidence>
<sequence>MNIKSIAKLSGVSTTTVSRVLNDSPYVSDATRKKVLQVIEENDYIPNNIARNLHQKFSNKIGVIVADITNEFFSSAINGISKVMDENGFQVLFYNTDENLKNESKALHSIFEERLSGLIISPVSSKDKNTLEKLKKLSLKMKTPVVLLDRNIEGISLDAVFVDNECGAKKAVNALIKEGHRDIAIITGPITSTPGNSRYRGYIEALRENNIPIKEEYIVSGDFKVSMAYEQAKRLLNLENPPTAIFLSNNMTSLGALKYLKEKGYKIGEDISIIGFDEINPFKAIDYLFSYVGRDAEKQGEIAAEVLLDRIDKKNKGVEYEAQRIVLDCYLSLNGSEKIKR</sequence>
<dbReference type="Gene3D" id="3.40.50.2300">
    <property type="match status" value="2"/>
</dbReference>
<keyword evidence="7" id="KW-1185">Reference proteome</keyword>
<dbReference type="PANTHER" id="PTHR30146:SF148">
    <property type="entry name" value="HTH-TYPE TRANSCRIPTIONAL REPRESSOR PURR-RELATED"/>
    <property type="match status" value="1"/>
</dbReference>
<dbReference type="SMART" id="SM00354">
    <property type="entry name" value="HTH_LACI"/>
    <property type="match status" value="1"/>
</dbReference>
<accession>A0ABS7SY48</accession>
<evidence type="ECO:0000256" key="3">
    <source>
        <dbReference type="ARBA" id="ARBA00023125"/>
    </source>
</evidence>
<keyword evidence="4" id="KW-0804">Transcription</keyword>
<dbReference type="InterPro" id="IPR010982">
    <property type="entry name" value="Lambda_DNA-bd_dom_sf"/>
</dbReference>
<evidence type="ECO:0000256" key="1">
    <source>
        <dbReference type="ARBA" id="ARBA00022491"/>
    </source>
</evidence>
<dbReference type="Proteomes" id="UP000734271">
    <property type="component" value="Unassembled WGS sequence"/>
</dbReference>
<evidence type="ECO:0000256" key="4">
    <source>
        <dbReference type="ARBA" id="ARBA00023163"/>
    </source>
</evidence>
<dbReference type="Gene3D" id="1.10.260.40">
    <property type="entry name" value="lambda repressor-like DNA-binding domains"/>
    <property type="match status" value="1"/>
</dbReference>